<accession>A0AAN7CGJ5</accession>
<gene>
    <name evidence="4" type="ORF">C8A03DRAFT_30136</name>
</gene>
<dbReference type="GO" id="GO:0051082">
    <property type="term" value="F:unfolded protein binding"/>
    <property type="evidence" value="ECO:0007669"/>
    <property type="project" value="TreeGrafter"/>
</dbReference>
<dbReference type="PANTHER" id="PTHR31996:SF2">
    <property type="entry name" value="COILED-COIL DOMAIN-CONTAINING PROTEIN 115"/>
    <property type="match status" value="1"/>
</dbReference>
<organism evidence="4 5">
    <name type="scientific">Achaetomium macrosporum</name>
    <dbReference type="NCBI Taxonomy" id="79813"/>
    <lineage>
        <taxon>Eukaryota</taxon>
        <taxon>Fungi</taxon>
        <taxon>Dikarya</taxon>
        <taxon>Ascomycota</taxon>
        <taxon>Pezizomycotina</taxon>
        <taxon>Sordariomycetes</taxon>
        <taxon>Sordariomycetidae</taxon>
        <taxon>Sordariales</taxon>
        <taxon>Chaetomiaceae</taxon>
        <taxon>Achaetomium</taxon>
    </lineage>
</organism>
<dbReference type="InterPro" id="IPR040357">
    <property type="entry name" value="Vma22/CCDC115"/>
</dbReference>
<dbReference type="Proteomes" id="UP001303760">
    <property type="component" value="Unassembled WGS sequence"/>
</dbReference>
<dbReference type="GO" id="GO:1990871">
    <property type="term" value="C:Vma12-Vma22 assembly complex"/>
    <property type="evidence" value="ECO:0007669"/>
    <property type="project" value="TreeGrafter"/>
</dbReference>
<dbReference type="Pfam" id="PF21730">
    <property type="entry name" value="Vma22_CCDC115"/>
    <property type="match status" value="2"/>
</dbReference>
<reference evidence="4" key="1">
    <citation type="journal article" date="2023" name="Mol. Phylogenet. Evol.">
        <title>Genome-scale phylogeny and comparative genomics of the fungal order Sordariales.</title>
        <authorList>
            <person name="Hensen N."/>
            <person name="Bonometti L."/>
            <person name="Westerberg I."/>
            <person name="Brannstrom I.O."/>
            <person name="Guillou S."/>
            <person name="Cros-Aarteil S."/>
            <person name="Calhoun S."/>
            <person name="Haridas S."/>
            <person name="Kuo A."/>
            <person name="Mondo S."/>
            <person name="Pangilinan J."/>
            <person name="Riley R."/>
            <person name="LaButti K."/>
            <person name="Andreopoulos B."/>
            <person name="Lipzen A."/>
            <person name="Chen C."/>
            <person name="Yan M."/>
            <person name="Daum C."/>
            <person name="Ng V."/>
            <person name="Clum A."/>
            <person name="Steindorff A."/>
            <person name="Ohm R.A."/>
            <person name="Martin F."/>
            <person name="Silar P."/>
            <person name="Natvig D.O."/>
            <person name="Lalanne C."/>
            <person name="Gautier V."/>
            <person name="Ament-Velasquez S.L."/>
            <person name="Kruys A."/>
            <person name="Hutchinson M.I."/>
            <person name="Powell A.J."/>
            <person name="Barry K."/>
            <person name="Miller A.N."/>
            <person name="Grigoriev I.V."/>
            <person name="Debuchy R."/>
            <person name="Gladieux P."/>
            <person name="Hiltunen Thoren M."/>
            <person name="Johannesson H."/>
        </authorList>
    </citation>
    <scope>NUCLEOTIDE SEQUENCE</scope>
    <source>
        <strain evidence="4">CBS 532.94</strain>
    </source>
</reference>
<reference evidence="4" key="2">
    <citation type="submission" date="2023-05" db="EMBL/GenBank/DDBJ databases">
        <authorList>
            <consortium name="Lawrence Berkeley National Laboratory"/>
            <person name="Steindorff A."/>
            <person name="Hensen N."/>
            <person name="Bonometti L."/>
            <person name="Westerberg I."/>
            <person name="Brannstrom I.O."/>
            <person name="Guillou S."/>
            <person name="Cros-Aarteil S."/>
            <person name="Calhoun S."/>
            <person name="Haridas S."/>
            <person name="Kuo A."/>
            <person name="Mondo S."/>
            <person name="Pangilinan J."/>
            <person name="Riley R."/>
            <person name="Labutti K."/>
            <person name="Andreopoulos B."/>
            <person name="Lipzen A."/>
            <person name="Chen C."/>
            <person name="Yanf M."/>
            <person name="Daum C."/>
            <person name="Ng V."/>
            <person name="Clum A."/>
            <person name="Ohm R."/>
            <person name="Martin F."/>
            <person name="Silar P."/>
            <person name="Natvig D."/>
            <person name="Lalanne C."/>
            <person name="Gautier V."/>
            <person name="Ament-Velasquez S.L."/>
            <person name="Kruys A."/>
            <person name="Hutchinson M.I."/>
            <person name="Powell A.J."/>
            <person name="Barry K."/>
            <person name="Miller A.N."/>
            <person name="Grigoriev I.V."/>
            <person name="Debuchy R."/>
            <person name="Gladieux P."/>
            <person name="Thoren M.H."/>
            <person name="Johannesson H."/>
        </authorList>
    </citation>
    <scope>NUCLEOTIDE SEQUENCE</scope>
    <source>
        <strain evidence="4">CBS 532.94</strain>
    </source>
</reference>
<evidence type="ECO:0000313" key="4">
    <source>
        <dbReference type="EMBL" id="KAK4241693.1"/>
    </source>
</evidence>
<keyword evidence="5" id="KW-1185">Reference proteome</keyword>
<feature type="compositionally biased region" description="Basic and acidic residues" evidence="3">
    <location>
        <begin position="155"/>
        <end position="183"/>
    </location>
</feature>
<dbReference type="AlphaFoldDB" id="A0AAN7CGJ5"/>
<evidence type="ECO:0000256" key="3">
    <source>
        <dbReference type="SAM" id="MobiDB-lite"/>
    </source>
</evidence>
<keyword evidence="2" id="KW-0175">Coiled coil</keyword>
<dbReference type="GO" id="GO:0070072">
    <property type="term" value="P:vacuolar proton-transporting V-type ATPase complex assembly"/>
    <property type="evidence" value="ECO:0007669"/>
    <property type="project" value="InterPro"/>
</dbReference>
<feature type="region of interest" description="Disordered" evidence="3">
    <location>
        <begin position="73"/>
        <end position="183"/>
    </location>
</feature>
<evidence type="ECO:0000313" key="5">
    <source>
        <dbReference type="Proteomes" id="UP001303760"/>
    </source>
</evidence>
<proteinExistence type="predicted"/>
<evidence type="ECO:0000256" key="2">
    <source>
        <dbReference type="SAM" id="Coils"/>
    </source>
</evidence>
<protein>
    <recommendedName>
        <fullName evidence="1">Vacuolar ATPase assembly protein VMA22</fullName>
    </recommendedName>
</protein>
<comment type="caution">
    <text evidence="4">The sequence shown here is derived from an EMBL/GenBank/DDBJ whole genome shotgun (WGS) entry which is preliminary data.</text>
</comment>
<sequence>MSTQANPAETIDLLLEHYLALLDEYTTLRGTLNTVQASIFQSLARANFSAERGIRYYGQDYYDERMQATRRVEIRPKDGGQDTDPAANRPPVLTVRTYPPSASESEPEPDTVSGTQDGSGSGIESSGAENPVSDSDSELGEVKPSAADDSSSGDGEEKQQGQEKREEAVPASEPAERPQLKCKPADPLRWFGILTPLALRQAQGHAIKAVEEIIPRLATLSVEMAAVELEVRRARKRRAKAEKAEEKRVTELADKIGQVDVNA</sequence>
<evidence type="ECO:0000256" key="1">
    <source>
        <dbReference type="ARBA" id="ARBA00093634"/>
    </source>
</evidence>
<dbReference type="EMBL" id="MU860018">
    <property type="protein sequence ID" value="KAK4241693.1"/>
    <property type="molecule type" value="Genomic_DNA"/>
</dbReference>
<dbReference type="PANTHER" id="PTHR31996">
    <property type="entry name" value="COILED-COIL DOMAIN-CONTAINING PROTEIN 115"/>
    <property type="match status" value="1"/>
</dbReference>
<name>A0AAN7CGJ5_9PEZI</name>
<feature type="coiled-coil region" evidence="2">
    <location>
        <begin position="217"/>
        <end position="244"/>
    </location>
</feature>